<name>A0ABD6DY99_9EURY</name>
<dbReference type="AlphaFoldDB" id="A0ABD6DY99"/>
<organism evidence="1 2">
    <name type="scientific">Halobellus litoreus</name>
    <dbReference type="NCBI Taxonomy" id="755310"/>
    <lineage>
        <taxon>Archaea</taxon>
        <taxon>Methanobacteriati</taxon>
        <taxon>Methanobacteriota</taxon>
        <taxon>Stenosarchaea group</taxon>
        <taxon>Halobacteria</taxon>
        <taxon>Halobacteriales</taxon>
        <taxon>Haloferacaceae</taxon>
        <taxon>Halobellus</taxon>
    </lineage>
</organism>
<dbReference type="Proteomes" id="UP001597092">
    <property type="component" value="Unassembled WGS sequence"/>
</dbReference>
<sequence>MPLYILDTSLEHFFDGQRPVDSGGLRLSYDPGKGDAEGFREWNQSARIGASTPVALTSIDPTAQQLI</sequence>
<evidence type="ECO:0000313" key="1">
    <source>
        <dbReference type="EMBL" id="MFD1687079.1"/>
    </source>
</evidence>
<dbReference type="EMBL" id="JBHUDP010000007">
    <property type="protein sequence ID" value="MFD1687079.1"/>
    <property type="molecule type" value="Genomic_DNA"/>
</dbReference>
<reference evidence="1 2" key="1">
    <citation type="journal article" date="2019" name="Int. J. Syst. Evol. Microbiol.">
        <title>The Global Catalogue of Microorganisms (GCM) 10K type strain sequencing project: providing services to taxonomists for standard genome sequencing and annotation.</title>
        <authorList>
            <consortium name="The Broad Institute Genomics Platform"/>
            <consortium name="The Broad Institute Genome Sequencing Center for Infectious Disease"/>
            <person name="Wu L."/>
            <person name="Ma J."/>
        </authorList>
    </citation>
    <scope>NUCLEOTIDE SEQUENCE [LARGE SCALE GENOMIC DNA]</scope>
    <source>
        <strain evidence="1 2">CGMCC 1.10387</strain>
    </source>
</reference>
<keyword evidence="2" id="KW-1185">Reference proteome</keyword>
<comment type="caution">
    <text evidence="1">The sequence shown here is derived from an EMBL/GenBank/DDBJ whole genome shotgun (WGS) entry which is preliminary data.</text>
</comment>
<protein>
    <submittedName>
        <fullName evidence="1">Uncharacterized protein</fullName>
    </submittedName>
</protein>
<accession>A0ABD6DY99</accession>
<gene>
    <name evidence="1" type="ORF">ACFSAS_15865</name>
</gene>
<dbReference type="RefSeq" id="WP_256309083.1">
    <property type="nucleotide sequence ID" value="NZ_JANHAW010000004.1"/>
</dbReference>
<proteinExistence type="predicted"/>
<evidence type="ECO:0000313" key="2">
    <source>
        <dbReference type="Proteomes" id="UP001597092"/>
    </source>
</evidence>